<gene>
    <name evidence="8" type="ORF">SAMN05216574_12147</name>
</gene>
<dbReference type="OrthoDB" id="5176662at2"/>
<evidence type="ECO:0000256" key="1">
    <source>
        <dbReference type="ARBA" id="ARBA00000085"/>
    </source>
</evidence>
<feature type="domain" description="Histidine kinase/HSP90-like ATPase" evidence="7">
    <location>
        <begin position="147"/>
        <end position="242"/>
    </location>
</feature>
<reference evidence="9" key="1">
    <citation type="submission" date="2016-10" db="EMBL/GenBank/DDBJ databases">
        <authorList>
            <person name="Varghese N."/>
            <person name="Submissions S."/>
        </authorList>
    </citation>
    <scope>NUCLEOTIDE SEQUENCE [LARGE SCALE GENOMIC DNA]</scope>
    <source>
        <strain evidence="9">DSM 46838</strain>
    </source>
</reference>
<dbReference type="EC" id="2.7.13.3" evidence="2"/>
<dbReference type="GO" id="GO:0004673">
    <property type="term" value="F:protein histidine kinase activity"/>
    <property type="evidence" value="ECO:0007669"/>
    <property type="project" value="UniProtKB-EC"/>
</dbReference>
<name>A0A1I2KHE8_9ACTN</name>
<dbReference type="Proteomes" id="UP000198589">
    <property type="component" value="Unassembled WGS sequence"/>
</dbReference>
<dbReference type="PANTHER" id="PTHR44936:SF10">
    <property type="entry name" value="SENSOR PROTEIN RSTB"/>
    <property type="match status" value="1"/>
</dbReference>
<evidence type="ECO:0000256" key="4">
    <source>
        <dbReference type="ARBA" id="ARBA00022741"/>
    </source>
</evidence>
<dbReference type="InterPro" id="IPR036890">
    <property type="entry name" value="HATPase_C_sf"/>
</dbReference>
<dbReference type="Gene3D" id="3.30.565.10">
    <property type="entry name" value="Histidine kinase-like ATPase, C-terminal domain"/>
    <property type="match status" value="1"/>
</dbReference>
<evidence type="ECO:0000256" key="2">
    <source>
        <dbReference type="ARBA" id="ARBA00012438"/>
    </source>
</evidence>
<comment type="catalytic activity">
    <reaction evidence="1">
        <text>ATP + protein L-histidine = ADP + protein N-phospho-L-histidine.</text>
        <dbReference type="EC" id="2.7.13.3"/>
    </reaction>
</comment>
<evidence type="ECO:0000313" key="8">
    <source>
        <dbReference type="EMBL" id="SFF65709.1"/>
    </source>
</evidence>
<dbReference type="EMBL" id="FOND01000021">
    <property type="protein sequence ID" value="SFF65709.1"/>
    <property type="molecule type" value="Genomic_DNA"/>
</dbReference>
<evidence type="ECO:0000259" key="7">
    <source>
        <dbReference type="Pfam" id="PF02518"/>
    </source>
</evidence>
<dbReference type="GO" id="GO:0005524">
    <property type="term" value="F:ATP binding"/>
    <property type="evidence" value="ECO:0007669"/>
    <property type="project" value="UniProtKB-KW"/>
</dbReference>
<evidence type="ECO:0000256" key="5">
    <source>
        <dbReference type="ARBA" id="ARBA00022777"/>
    </source>
</evidence>
<dbReference type="PANTHER" id="PTHR44936">
    <property type="entry name" value="SENSOR PROTEIN CREC"/>
    <property type="match status" value="1"/>
</dbReference>
<protein>
    <recommendedName>
        <fullName evidence="2">histidine kinase</fullName>
        <ecNumber evidence="2">2.7.13.3</ecNumber>
    </recommendedName>
</protein>
<dbReference type="AlphaFoldDB" id="A0A1I2KHE8"/>
<dbReference type="InterPro" id="IPR050980">
    <property type="entry name" value="2C_sensor_his_kinase"/>
</dbReference>
<keyword evidence="5 8" id="KW-0418">Kinase</keyword>
<keyword evidence="3" id="KW-0808">Transferase</keyword>
<evidence type="ECO:0000256" key="3">
    <source>
        <dbReference type="ARBA" id="ARBA00022679"/>
    </source>
</evidence>
<keyword evidence="4" id="KW-0547">Nucleotide-binding</keyword>
<dbReference type="SUPFAM" id="SSF55874">
    <property type="entry name" value="ATPase domain of HSP90 chaperone/DNA topoisomerase II/histidine kinase"/>
    <property type="match status" value="1"/>
</dbReference>
<proteinExistence type="predicted"/>
<evidence type="ECO:0000256" key="6">
    <source>
        <dbReference type="ARBA" id="ARBA00022840"/>
    </source>
</evidence>
<sequence length="244" mass="26068">MILAQHTSPARWSGFLPAAVRRARARLRRGGARAAEPERPSSEDVLVRALCHDMRGSLACLESALRHLGRTDPALSDVLELAQAQAAHLTSLLRTAEVTGGAAPRRPRDGQRLTDVLAASVAASGLPRAQLTVDLDETSEHVLVGDARLQRILVNLLENAHRHGRGAPVHLGVTSGGGWVECAVTQAGVPAQLVIGHLTTTRPPADLTGLGLWSVQQQVRQLGGWIVWEEHGGALTLRVQLPDH</sequence>
<keyword evidence="9" id="KW-1185">Reference proteome</keyword>
<dbReference type="STRING" id="1798228.SAMN05216574_12147"/>
<dbReference type="Pfam" id="PF02518">
    <property type="entry name" value="HATPase_c"/>
    <property type="match status" value="1"/>
</dbReference>
<accession>A0A1I2KHE8</accession>
<evidence type="ECO:0000313" key="9">
    <source>
        <dbReference type="Proteomes" id="UP000198589"/>
    </source>
</evidence>
<organism evidence="8 9">
    <name type="scientific">Blastococcus tunisiensis</name>
    <dbReference type="NCBI Taxonomy" id="1798228"/>
    <lineage>
        <taxon>Bacteria</taxon>
        <taxon>Bacillati</taxon>
        <taxon>Actinomycetota</taxon>
        <taxon>Actinomycetes</taxon>
        <taxon>Geodermatophilales</taxon>
        <taxon>Geodermatophilaceae</taxon>
        <taxon>Blastococcus</taxon>
    </lineage>
</organism>
<dbReference type="InterPro" id="IPR003594">
    <property type="entry name" value="HATPase_dom"/>
</dbReference>
<keyword evidence="6" id="KW-0067">ATP-binding</keyword>
<dbReference type="RefSeq" id="WP_139228970.1">
    <property type="nucleotide sequence ID" value="NZ_FOND01000021.1"/>
</dbReference>